<sequence>MKNNNHFIITESVFMTEDDVYLINNSSGADKCPAGKLALYTNIGFNETEIGDILIISPNIQLDTEQLESYGFIVGAHDGVSSVVNNMSQNATLISGLYLDGEILTVSAGKQISSLVNYPLGSGTWNDAVNSVVSADVTTVNLTMVLESGISIQIGEEYSALLQINNNSSTTITGATIEASSGDPDIFTVGSFPPAVDIPANETFSLRIPLTSESQGSADLSCRLYTPLGIINSGDNTTDTTITVTVPRDLQVSQEYMSHWQKEWDKPEYIYSYKLMLSSAEDPVSKWELSFLLPEGAEPDPDWLKSQSSWLTLNTEKSVNGNVYLDSISGHVVDPDQEFELDIQILYPGESTDYETLQNLRLEQLS</sequence>
<proteinExistence type="predicted"/>
<organism evidence="1 2">
    <name type="scientific">Xenorhabdus aichiensis</name>
    <dbReference type="NCBI Taxonomy" id="3025874"/>
    <lineage>
        <taxon>Bacteria</taxon>
        <taxon>Pseudomonadati</taxon>
        <taxon>Pseudomonadota</taxon>
        <taxon>Gammaproteobacteria</taxon>
        <taxon>Enterobacterales</taxon>
        <taxon>Morganellaceae</taxon>
        <taxon>Xenorhabdus</taxon>
    </lineage>
</organism>
<comment type="caution">
    <text evidence="1">The sequence shown here is derived from an EMBL/GenBank/DDBJ whole genome shotgun (WGS) entry which is preliminary data.</text>
</comment>
<name>A0ABT5M6K7_9GAMM</name>
<evidence type="ECO:0000313" key="1">
    <source>
        <dbReference type="EMBL" id="MDC9623344.1"/>
    </source>
</evidence>
<dbReference type="EMBL" id="JAQRFO010000048">
    <property type="protein sequence ID" value="MDC9623344.1"/>
    <property type="molecule type" value="Genomic_DNA"/>
</dbReference>
<dbReference type="RefSeq" id="WP_273580817.1">
    <property type="nucleotide sequence ID" value="NZ_JAQRFO010000048.1"/>
</dbReference>
<keyword evidence="2" id="KW-1185">Reference proteome</keyword>
<accession>A0ABT5M6K7</accession>
<protein>
    <submittedName>
        <fullName evidence="1">Uncharacterized protein</fullName>
    </submittedName>
</protein>
<evidence type="ECO:0000313" key="2">
    <source>
        <dbReference type="Proteomes" id="UP001214757"/>
    </source>
</evidence>
<gene>
    <name evidence="1" type="ORF">PSI22_17285</name>
</gene>
<reference evidence="1 2" key="1">
    <citation type="submission" date="2023-02" db="EMBL/GenBank/DDBJ databases">
        <title>Entomopathogenic bacteria.</title>
        <authorList>
            <person name="Machado R.A."/>
        </authorList>
    </citation>
    <scope>NUCLEOTIDE SEQUENCE [LARGE SCALE GENOMIC DNA]</scope>
    <source>
        <strain evidence="1 2">XENO-7</strain>
    </source>
</reference>
<dbReference type="Proteomes" id="UP001214757">
    <property type="component" value="Unassembled WGS sequence"/>
</dbReference>